<keyword evidence="3" id="KW-0804">Transcription</keyword>
<evidence type="ECO:0000256" key="1">
    <source>
        <dbReference type="ARBA" id="ARBA00023015"/>
    </source>
</evidence>
<organism evidence="5 6">
    <name type="scientific">Aquipseudomonas alcaligenes</name>
    <name type="common">Pseudomonas alcaligenes</name>
    <dbReference type="NCBI Taxonomy" id="43263"/>
    <lineage>
        <taxon>Bacteria</taxon>
        <taxon>Pseudomonadati</taxon>
        <taxon>Pseudomonadota</taxon>
        <taxon>Gammaproteobacteria</taxon>
        <taxon>Pseudomonadales</taxon>
        <taxon>Pseudomonadaceae</taxon>
        <taxon>Aquipseudomonas</taxon>
    </lineage>
</organism>
<dbReference type="InterPro" id="IPR002818">
    <property type="entry name" value="DJ-1/PfpI"/>
</dbReference>
<dbReference type="InterPro" id="IPR018062">
    <property type="entry name" value="HTH_AraC-typ_CS"/>
</dbReference>
<dbReference type="InterPro" id="IPR052158">
    <property type="entry name" value="INH-QAR"/>
</dbReference>
<dbReference type="GO" id="GO:0043565">
    <property type="term" value="F:sequence-specific DNA binding"/>
    <property type="evidence" value="ECO:0007669"/>
    <property type="project" value="InterPro"/>
</dbReference>
<proteinExistence type="predicted"/>
<sequence>MIRIALYLCPQTVLSSLSMADDAFRLANQLAGEALFALQRVSVDGQPVQLGYARLQVDGDLQLAESADLLLIPATGSALERTLQHNSALLAWLAQRPLQQQLASLCSSACLLAAAGQLEGRRATTHWALAEQFRQRFPGVCLQIDELFTEDANRFCSGGAQAGLDLCLQLIARHAGDWLAQRVAGALVVERERGGQSRFAPLLPLAGHDDPLIGPLLRWLQLNHAQAIDLTLLAERAHCSTRTLLRRFKAATGLTPNDYLQRLRISAAQSALRNPARSLEQIAAQVGYADRATFAKLFKQLCGETPGAFRKRLRQPFSE</sequence>
<dbReference type="Proteomes" id="UP000185841">
    <property type="component" value="Unassembled WGS sequence"/>
</dbReference>
<dbReference type="EMBL" id="FTMP01000007">
    <property type="protein sequence ID" value="SIQ74949.1"/>
    <property type="molecule type" value="Genomic_DNA"/>
</dbReference>
<dbReference type="PANTHER" id="PTHR43130:SF3">
    <property type="entry name" value="HTH-TYPE TRANSCRIPTIONAL REGULATOR RV1931C"/>
    <property type="match status" value="1"/>
</dbReference>
<dbReference type="SUPFAM" id="SSF52317">
    <property type="entry name" value="Class I glutamine amidotransferase-like"/>
    <property type="match status" value="1"/>
</dbReference>
<dbReference type="PANTHER" id="PTHR43130">
    <property type="entry name" value="ARAC-FAMILY TRANSCRIPTIONAL REGULATOR"/>
    <property type="match status" value="1"/>
</dbReference>
<dbReference type="InterPro" id="IPR029062">
    <property type="entry name" value="Class_I_gatase-like"/>
</dbReference>
<dbReference type="SUPFAM" id="SSF46689">
    <property type="entry name" value="Homeodomain-like"/>
    <property type="match status" value="2"/>
</dbReference>
<evidence type="ECO:0000313" key="5">
    <source>
        <dbReference type="EMBL" id="SIQ74949.1"/>
    </source>
</evidence>
<dbReference type="GO" id="GO:0009893">
    <property type="term" value="P:positive regulation of metabolic process"/>
    <property type="evidence" value="ECO:0007669"/>
    <property type="project" value="UniProtKB-ARBA"/>
</dbReference>
<dbReference type="InterPro" id="IPR018060">
    <property type="entry name" value="HTH_AraC"/>
</dbReference>
<evidence type="ECO:0000313" key="6">
    <source>
        <dbReference type="Proteomes" id="UP000185841"/>
    </source>
</evidence>
<dbReference type="PROSITE" id="PS01124">
    <property type="entry name" value="HTH_ARAC_FAMILY_2"/>
    <property type="match status" value="1"/>
</dbReference>
<dbReference type="PROSITE" id="PS00041">
    <property type="entry name" value="HTH_ARAC_FAMILY_1"/>
    <property type="match status" value="1"/>
</dbReference>
<dbReference type="RefSeq" id="WP_076427977.1">
    <property type="nucleotide sequence ID" value="NZ_FTMP01000007.1"/>
</dbReference>
<keyword evidence="1" id="KW-0805">Transcription regulation</keyword>
<reference evidence="5 6" key="1">
    <citation type="submission" date="2017-01" db="EMBL/GenBank/DDBJ databases">
        <authorList>
            <person name="Mah S.A."/>
            <person name="Swanson W.J."/>
            <person name="Moy G.W."/>
            <person name="Vacquier V.D."/>
        </authorList>
    </citation>
    <scope>NUCLEOTIDE SEQUENCE [LARGE SCALE GENOMIC DNA]</scope>
    <source>
        <strain evidence="5 6">RU36E</strain>
    </source>
</reference>
<accession>A0A1N6VB57</accession>
<evidence type="ECO:0000259" key="4">
    <source>
        <dbReference type="PROSITE" id="PS01124"/>
    </source>
</evidence>
<evidence type="ECO:0000256" key="3">
    <source>
        <dbReference type="ARBA" id="ARBA00023163"/>
    </source>
</evidence>
<dbReference type="InterPro" id="IPR009057">
    <property type="entry name" value="Homeodomain-like_sf"/>
</dbReference>
<dbReference type="SMART" id="SM00342">
    <property type="entry name" value="HTH_ARAC"/>
    <property type="match status" value="1"/>
</dbReference>
<evidence type="ECO:0000256" key="2">
    <source>
        <dbReference type="ARBA" id="ARBA00023125"/>
    </source>
</evidence>
<dbReference type="GO" id="GO:0003700">
    <property type="term" value="F:DNA-binding transcription factor activity"/>
    <property type="evidence" value="ECO:0007669"/>
    <property type="project" value="InterPro"/>
</dbReference>
<dbReference type="Gene3D" id="3.40.50.880">
    <property type="match status" value="1"/>
</dbReference>
<dbReference type="PRINTS" id="PR00032">
    <property type="entry name" value="HTHARAC"/>
</dbReference>
<dbReference type="Pfam" id="PF12833">
    <property type="entry name" value="HTH_18"/>
    <property type="match status" value="1"/>
</dbReference>
<gene>
    <name evidence="5" type="ORF">SAMN05878282_107213</name>
</gene>
<dbReference type="AlphaFoldDB" id="A0A1N6VB57"/>
<feature type="domain" description="HTH araC/xylS-type" evidence="4">
    <location>
        <begin position="214"/>
        <end position="312"/>
    </location>
</feature>
<protein>
    <submittedName>
        <fullName evidence="5">Transcriptional regulator, AraC family with amidase-like domain</fullName>
    </submittedName>
</protein>
<dbReference type="Pfam" id="PF01965">
    <property type="entry name" value="DJ-1_PfpI"/>
    <property type="match status" value="1"/>
</dbReference>
<keyword evidence="2" id="KW-0238">DNA-binding</keyword>
<name>A0A1N6VB57_AQUAC</name>
<dbReference type="InterPro" id="IPR020449">
    <property type="entry name" value="Tscrpt_reg_AraC-type_HTH"/>
</dbReference>
<dbReference type="Gene3D" id="1.10.10.60">
    <property type="entry name" value="Homeodomain-like"/>
    <property type="match status" value="1"/>
</dbReference>